<keyword evidence="2" id="KW-1185">Reference proteome</keyword>
<accession>A0A402CZ77</accession>
<dbReference type="Pfam" id="PF19921">
    <property type="entry name" value="bpX5"/>
    <property type="match status" value="1"/>
</dbReference>
<organism evidence="1 2">
    <name type="scientific">Capsulimonas corticalis</name>
    <dbReference type="NCBI Taxonomy" id="2219043"/>
    <lineage>
        <taxon>Bacteria</taxon>
        <taxon>Bacillati</taxon>
        <taxon>Armatimonadota</taxon>
        <taxon>Armatimonadia</taxon>
        <taxon>Capsulimonadales</taxon>
        <taxon>Capsulimonadaceae</taxon>
        <taxon>Capsulimonas</taxon>
    </lineage>
</organism>
<dbReference type="OrthoDB" id="5383096at2"/>
<dbReference type="Proteomes" id="UP000287394">
    <property type="component" value="Chromosome"/>
</dbReference>
<sequence>MNANTLFPITWRSRATPLEPVAVAASGVAACAIAQRLLASSEEALATLTGVAGDGFLILMGPTESLPWADGVVYLGRDPMAAELLIPTMLAPSIPVALLAGAMALRAPDVKPPMALIPDWPALASLSAARTVARESLARWLQHEETR</sequence>
<dbReference type="KEGG" id="ccot:CCAX7_15840"/>
<reference evidence="1 2" key="1">
    <citation type="journal article" date="2019" name="Int. J. Syst. Evol. Microbiol.">
        <title>Capsulimonas corticalis gen. nov., sp. nov., an aerobic capsulated bacterium, of a novel bacterial order, Capsulimonadales ord. nov., of the class Armatimonadia of the phylum Armatimonadetes.</title>
        <authorList>
            <person name="Li J."/>
            <person name="Kudo C."/>
            <person name="Tonouchi A."/>
        </authorList>
    </citation>
    <scope>NUCLEOTIDE SEQUENCE [LARGE SCALE GENOMIC DNA]</scope>
    <source>
        <strain evidence="1 2">AX-7</strain>
    </source>
</reference>
<name>A0A402CZ77_9BACT</name>
<protein>
    <submittedName>
        <fullName evidence="1">Uncharacterized protein</fullName>
    </submittedName>
</protein>
<gene>
    <name evidence="1" type="ORF">CCAX7_15840</name>
</gene>
<dbReference type="EMBL" id="AP025739">
    <property type="protein sequence ID" value="BDI29533.1"/>
    <property type="molecule type" value="Genomic_DNA"/>
</dbReference>
<dbReference type="InterPro" id="IPR045548">
    <property type="entry name" value="bpX5"/>
</dbReference>
<evidence type="ECO:0000313" key="2">
    <source>
        <dbReference type="Proteomes" id="UP000287394"/>
    </source>
</evidence>
<proteinExistence type="predicted"/>
<dbReference type="AlphaFoldDB" id="A0A402CZ77"/>
<evidence type="ECO:0000313" key="1">
    <source>
        <dbReference type="EMBL" id="BDI29533.1"/>
    </source>
</evidence>
<dbReference type="RefSeq" id="WP_119322591.1">
    <property type="nucleotide sequence ID" value="NZ_AP025739.1"/>
</dbReference>